<gene>
    <name evidence="6" type="ORF">PHY01_25450</name>
</gene>
<evidence type="ECO:0000313" key="6">
    <source>
        <dbReference type="EMBL" id="GEC20262.1"/>
    </source>
</evidence>
<dbReference type="RefSeq" id="WP_141278797.1">
    <property type="nucleotide sequence ID" value="NZ_BAAARZ010000015.1"/>
</dbReference>
<comment type="caution">
    <text evidence="6">The sequence shown here is derived from an EMBL/GenBank/DDBJ whole genome shotgun (WGS) entry which is preliminary data.</text>
</comment>
<dbReference type="InterPro" id="IPR050301">
    <property type="entry name" value="NTE"/>
</dbReference>
<dbReference type="GO" id="GO:0016787">
    <property type="term" value="F:hydrolase activity"/>
    <property type="evidence" value="ECO:0007669"/>
    <property type="project" value="UniProtKB-UniRule"/>
</dbReference>
<evidence type="ECO:0000256" key="2">
    <source>
        <dbReference type="ARBA" id="ARBA00022963"/>
    </source>
</evidence>
<reference evidence="6 7" key="1">
    <citation type="submission" date="2019-06" db="EMBL/GenBank/DDBJ databases">
        <title>Whole genome shotgun sequence of Pseudonocardia hydrocarbonoxydans NBRC 14498.</title>
        <authorList>
            <person name="Hosoyama A."/>
            <person name="Uohara A."/>
            <person name="Ohji S."/>
            <person name="Ichikawa N."/>
        </authorList>
    </citation>
    <scope>NUCLEOTIDE SEQUENCE [LARGE SCALE GENOMIC DNA]</scope>
    <source>
        <strain evidence="6 7">NBRC 14498</strain>
    </source>
</reference>
<evidence type="ECO:0000256" key="1">
    <source>
        <dbReference type="ARBA" id="ARBA00022801"/>
    </source>
</evidence>
<dbReference type="AlphaFoldDB" id="A0A4Y3WMU6"/>
<evidence type="ECO:0000256" key="4">
    <source>
        <dbReference type="PROSITE-ProRule" id="PRU01161"/>
    </source>
</evidence>
<feature type="short sequence motif" description="GXSXG" evidence="4">
    <location>
        <begin position="64"/>
        <end position="68"/>
    </location>
</feature>
<accession>A0A4Y3WMU6</accession>
<evidence type="ECO:0000256" key="3">
    <source>
        <dbReference type="ARBA" id="ARBA00023098"/>
    </source>
</evidence>
<dbReference type="OrthoDB" id="4080114at2"/>
<feature type="domain" description="PNPLA" evidence="5">
    <location>
        <begin position="31"/>
        <end position="200"/>
    </location>
</feature>
<keyword evidence="1 4" id="KW-0378">Hydrolase</keyword>
<dbReference type="SUPFAM" id="SSF52151">
    <property type="entry name" value="FabD/lysophospholipase-like"/>
    <property type="match status" value="1"/>
</dbReference>
<keyword evidence="7" id="KW-1185">Reference proteome</keyword>
<feature type="active site" description="Proton acceptor" evidence="4">
    <location>
        <position position="187"/>
    </location>
</feature>
<dbReference type="PROSITE" id="PS51635">
    <property type="entry name" value="PNPLA"/>
    <property type="match status" value="1"/>
</dbReference>
<protein>
    <submittedName>
        <fullName evidence="6">Patatin family protein</fullName>
    </submittedName>
</protein>
<dbReference type="Gene3D" id="3.40.1090.10">
    <property type="entry name" value="Cytosolic phospholipase A2 catalytic domain"/>
    <property type="match status" value="2"/>
</dbReference>
<dbReference type="PANTHER" id="PTHR14226">
    <property type="entry name" value="NEUROPATHY TARGET ESTERASE/SWISS CHEESE D.MELANOGASTER"/>
    <property type="match status" value="1"/>
</dbReference>
<evidence type="ECO:0000313" key="7">
    <source>
        <dbReference type="Proteomes" id="UP000320338"/>
    </source>
</evidence>
<keyword evidence="2 4" id="KW-0442">Lipid degradation</keyword>
<feature type="short sequence motif" description="GXGXXG" evidence="4">
    <location>
        <begin position="35"/>
        <end position="40"/>
    </location>
</feature>
<organism evidence="6 7">
    <name type="scientific">Pseudonocardia hydrocarbonoxydans</name>
    <dbReference type="NCBI Taxonomy" id="76726"/>
    <lineage>
        <taxon>Bacteria</taxon>
        <taxon>Bacillati</taxon>
        <taxon>Actinomycetota</taxon>
        <taxon>Actinomycetes</taxon>
        <taxon>Pseudonocardiales</taxon>
        <taxon>Pseudonocardiaceae</taxon>
        <taxon>Pseudonocardia</taxon>
    </lineage>
</organism>
<keyword evidence="3 4" id="KW-0443">Lipid metabolism</keyword>
<dbReference type="InterPro" id="IPR016035">
    <property type="entry name" value="Acyl_Trfase/lysoPLipase"/>
</dbReference>
<feature type="active site" description="Nucleophile" evidence="4">
    <location>
        <position position="66"/>
    </location>
</feature>
<dbReference type="GO" id="GO:0016042">
    <property type="term" value="P:lipid catabolic process"/>
    <property type="evidence" value="ECO:0007669"/>
    <property type="project" value="UniProtKB-UniRule"/>
</dbReference>
<name>A0A4Y3WMU6_9PSEU</name>
<proteinExistence type="predicted"/>
<dbReference type="InterPro" id="IPR002641">
    <property type="entry name" value="PNPLA_dom"/>
</dbReference>
<sequence>MLPLPGDDEVLRALVRRRDTGVRDDGHCIALVVSGGGMRGVYAGGMAHALDDAGLGGCFDVVYGSSAGAYIGGALLLGDGRGAAHIFFEDMACRAFVDPRRLGSRRPMVSLDHLLGHILTVAKPMSWERLRDSPVPLRVVATAADDLTPHVLEPRSVPEWRLAMRATAAIPVLAGPAVRLHGRRWIDGSVAEPLPVLRALRDGATHVLALLNRTLPELRATDPGAGPARWARALDRLAPGLGAMAQESARHGPSMTVLDDAAHPSRTGAHLLAVLPGHDVGVRGLTIDPARVERAARVGYAALQEALERVDPTPRTGT</sequence>
<dbReference type="Proteomes" id="UP000320338">
    <property type="component" value="Unassembled WGS sequence"/>
</dbReference>
<dbReference type="PANTHER" id="PTHR14226:SF64">
    <property type="entry name" value="PNPLA DOMAIN-CONTAINING PROTEIN"/>
    <property type="match status" value="1"/>
</dbReference>
<dbReference type="EMBL" id="BJNG01000018">
    <property type="protein sequence ID" value="GEC20262.1"/>
    <property type="molecule type" value="Genomic_DNA"/>
</dbReference>
<dbReference type="Pfam" id="PF01734">
    <property type="entry name" value="Patatin"/>
    <property type="match status" value="1"/>
</dbReference>
<evidence type="ECO:0000259" key="5">
    <source>
        <dbReference type="PROSITE" id="PS51635"/>
    </source>
</evidence>
<comment type="caution">
    <text evidence="4">Lacks conserved residue(s) required for the propagation of feature annotation.</text>
</comment>